<reference evidence="2" key="1">
    <citation type="journal article" date="2021" name="PeerJ">
        <title>Extensive microbial diversity within the chicken gut microbiome revealed by metagenomics and culture.</title>
        <authorList>
            <person name="Gilroy R."/>
            <person name="Ravi A."/>
            <person name="Getino M."/>
            <person name="Pursley I."/>
            <person name="Horton D.L."/>
            <person name="Alikhan N.F."/>
            <person name="Baker D."/>
            <person name="Gharbi K."/>
            <person name="Hall N."/>
            <person name="Watson M."/>
            <person name="Adriaenssens E.M."/>
            <person name="Foster-Nyarko E."/>
            <person name="Jarju S."/>
            <person name="Secka A."/>
            <person name="Antonio M."/>
            <person name="Oren A."/>
            <person name="Chaudhuri R.R."/>
            <person name="La Ragione R."/>
            <person name="Hildebrand F."/>
            <person name="Pallen M.J."/>
        </authorList>
    </citation>
    <scope>NUCLEOTIDE SEQUENCE</scope>
    <source>
        <strain evidence="2">CHK180-15479</strain>
    </source>
</reference>
<sequence length="520" mass="57180">MDEETRAADQWMEIDGFLYSFDENGIMRTGEWKNEGQIYTLHDTKGYLKEIQTDLNYVPADTGEDLDSLVRTNAFWCYLDSEDTGLFKTILYRRTVENKVMPLGDEESPERTTRYSMRTYGDYVYYLPKVSESSLPELSDSDRELCDVLVRMIPGQKTKEIIAENVDGYLVLDETIYYSQNGEIYSVKSGTEVPVGASQYLVTLKNEMLYLEDALGNAVSAKGGSVAVEDRRYTIADDGQIEDIERNEVTLDGVTYHLRGSGTQGAVYARDSGGDKALIREAYGVQSFCIVDNKIYYSAYVDNTSEGEWYSRIYSADLDGGQKEAISGLFAGAIGNMYYFEGDGSIYGEYHPAIWKQAYGTIVSIGRDGSLRRIQDESARTGRSASGNDVLKLAAVQDGKIYCLWQDCVWSAQTGITDVKWSKGVELDASSAEAVATIDAMPEETQSQTQEETTAAVIISPIGGESAGAGENVPVSPLNPTQESKQEVVIGTDAPSAETQETKPAETSPSSGAVTIIPLQ</sequence>
<dbReference type="EMBL" id="DWWT01000003">
    <property type="protein sequence ID" value="HJC04829.1"/>
    <property type="molecule type" value="Genomic_DNA"/>
</dbReference>
<dbReference type="AlphaFoldDB" id="A0A9D2MWT6"/>
<name>A0A9D2MWT6_9FIRM</name>
<organism evidence="2 3">
    <name type="scientific">Candidatus Enterocloster excrementipullorum</name>
    <dbReference type="NCBI Taxonomy" id="2838559"/>
    <lineage>
        <taxon>Bacteria</taxon>
        <taxon>Bacillati</taxon>
        <taxon>Bacillota</taxon>
        <taxon>Clostridia</taxon>
        <taxon>Lachnospirales</taxon>
        <taxon>Lachnospiraceae</taxon>
        <taxon>Enterocloster</taxon>
    </lineage>
</organism>
<evidence type="ECO:0000256" key="1">
    <source>
        <dbReference type="SAM" id="MobiDB-lite"/>
    </source>
</evidence>
<reference evidence="2" key="2">
    <citation type="submission" date="2021-04" db="EMBL/GenBank/DDBJ databases">
        <authorList>
            <person name="Gilroy R."/>
        </authorList>
    </citation>
    <scope>NUCLEOTIDE SEQUENCE</scope>
    <source>
        <strain evidence="2">CHK180-15479</strain>
    </source>
</reference>
<evidence type="ECO:0000313" key="2">
    <source>
        <dbReference type="EMBL" id="HJC04829.1"/>
    </source>
</evidence>
<dbReference type="SUPFAM" id="SSF69360">
    <property type="entry name" value="Cell wall binding repeat"/>
    <property type="match status" value="1"/>
</dbReference>
<feature type="region of interest" description="Disordered" evidence="1">
    <location>
        <begin position="463"/>
        <end position="520"/>
    </location>
</feature>
<proteinExistence type="predicted"/>
<protein>
    <submittedName>
        <fullName evidence="2">DUF5050 domain-containing protein</fullName>
    </submittedName>
</protein>
<comment type="caution">
    <text evidence="2">The sequence shown here is derived from an EMBL/GenBank/DDBJ whole genome shotgun (WGS) entry which is preliminary data.</text>
</comment>
<evidence type="ECO:0000313" key="3">
    <source>
        <dbReference type="Proteomes" id="UP000823910"/>
    </source>
</evidence>
<accession>A0A9D2MWT6</accession>
<dbReference type="Gene3D" id="2.10.270.10">
    <property type="entry name" value="Cholin Binding"/>
    <property type="match status" value="1"/>
</dbReference>
<dbReference type="Proteomes" id="UP000823910">
    <property type="component" value="Unassembled WGS sequence"/>
</dbReference>
<gene>
    <name evidence="2" type="ORF">H9704_01495</name>
</gene>